<dbReference type="InterPro" id="IPR027417">
    <property type="entry name" value="P-loop_NTPase"/>
</dbReference>
<evidence type="ECO:0000256" key="2">
    <source>
        <dbReference type="ARBA" id="ARBA00023134"/>
    </source>
</evidence>
<dbReference type="InterPro" id="IPR024156">
    <property type="entry name" value="Small_GTPase_ARF"/>
</dbReference>
<comment type="caution">
    <text evidence="3">The sequence shown here is derived from an EMBL/GenBank/DDBJ whole genome shotgun (WGS) entry which is preliminary data.</text>
</comment>
<evidence type="ECO:0000313" key="4">
    <source>
        <dbReference type="Proteomes" id="UP001642409"/>
    </source>
</evidence>
<proteinExistence type="predicted"/>
<dbReference type="SUPFAM" id="SSF52540">
    <property type="entry name" value="P-loop containing nucleoside triphosphate hydrolases"/>
    <property type="match status" value="1"/>
</dbReference>
<keyword evidence="1" id="KW-0547">Nucleotide-binding</keyword>
<dbReference type="InterPro" id="IPR006689">
    <property type="entry name" value="Small_GTPase_ARF/SAR"/>
</dbReference>
<gene>
    <name evidence="3" type="ORF">HINF_LOCUS66255</name>
</gene>
<name>A0ABP1LT95_9EUKA</name>
<dbReference type="Proteomes" id="UP001642409">
    <property type="component" value="Unassembled WGS sequence"/>
</dbReference>
<dbReference type="Pfam" id="PF00025">
    <property type="entry name" value="Arf"/>
    <property type="match status" value="1"/>
</dbReference>
<keyword evidence="2" id="KW-0342">GTP-binding</keyword>
<organism evidence="3 4">
    <name type="scientific">Hexamita inflata</name>
    <dbReference type="NCBI Taxonomy" id="28002"/>
    <lineage>
        <taxon>Eukaryota</taxon>
        <taxon>Metamonada</taxon>
        <taxon>Diplomonadida</taxon>
        <taxon>Hexamitidae</taxon>
        <taxon>Hexamitinae</taxon>
        <taxon>Hexamita</taxon>
    </lineage>
</organism>
<dbReference type="EMBL" id="CAXDID020000444">
    <property type="protein sequence ID" value="CAL6092416.1"/>
    <property type="molecule type" value="Genomic_DNA"/>
</dbReference>
<reference evidence="3 4" key="1">
    <citation type="submission" date="2024-07" db="EMBL/GenBank/DDBJ databases">
        <authorList>
            <person name="Akdeniz Z."/>
        </authorList>
    </citation>
    <scope>NUCLEOTIDE SEQUENCE [LARGE SCALE GENOMIC DNA]</scope>
</reference>
<keyword evidence="4" id="KW-1185">Reference proteome</keyword>
<dbReference type="Gene3D" id="3.40.50.300">
    <property type="entry name" value="P-loop containing nucleotide triphosphate hydrolases"/>
    <property type="match status" value="1"/>
</dbReference>
<evidence type="ECO:0000256" key="1">
    <source>
        <dbReference type="ARBA" id="ARBA00022741"/>
    </source>
</evidence>
<evidence type="ECO:0000313" key="3">
    <source>
        <dbReference type="EMBL" id="CAL6092416.1"/>
    </source>
</evidence>
<sequence length="336" mass="38843">MDFLLLNLTHSDNCVKYLLFFRGTAYTIFYQNHAKSLVQLQCVIILNYNISTCIFGRQRFSDTYIIKLAKNNCVMTCEHLHMFDRSSTGSLLSFTSMQCKKAYQNYSLASDTIVKHLHMLHISFLLQFLRYIQSQISCSSINRLQDCNIHKIISGFNFAIITEHKIIQYFHSIMGSVFQTNKNNFLMVGKYSSGKSSIIKIIAPNYVFPIPIMGFNCDFVKISRTVKLTAFSLYNKNSRNFYKRFCNNITGLIFVLDSSCIDDDVKYYLEIFMDCQEVKRSKILILANKCDLENAKTRDEIFDELNLESYNGKLLLQMCSAITKQGISEGIQWLKG</sequence>
<protein>
    <submittedName>
        <fullName evidence="3">ADP-ribosylation_factor like protein 2a</fullName>
    </submittedName>
</protein>
<dbReference type="SMART" id="SM00177">
    <property type="entry name" value="ARF"/>
    <property type="match status" value="1"/>
</dbReference>
<accession>A0ABP1LT95</accession>
<dbReference type="PANTHER" id="PTHR11711">
    <property type="entry name" value="ADP RIBOSYLATION FACTOR-RELATED"/>
    <property type="match status" value="1"/>
</dbReference>